<dbReference type="PANTHER" id="PTHR12338:SF5">
    <property type="entry name" value="ANTIGEN 43-RELATED"/>
    <property type="match status" value="1"/>
</dbReference>
<dbReference type="Gene3D" id="2.160.20.10">
    <property type="entry name" value="Single-stranded right-handed beta-helix, Pectin lyase-like"/>
    <property type="match status" value="4"/>
</dbReference>
<dbReference type="InterPro" id="IPR011050">
    <property type="entry name" value="Pectin_lyase_fold/virulence"/>
</dbReference>
<dbReference type="GeneID" id="300653641"/>
<feature type="domain" description="Filamentous haemagglutinin FhaB/tRNA nuclease CdiA-like TPS" evidence="2">
    <location>
        <begin position="31"/>
        <end position="144"/>
    </location>
</feature>
<dbReference type="Pfam" id="PF05860">
    <property type="entry name" value="TPS"/>
    <property type="match status" value="1"/>
</dbReference>
<evidence type="ECO:0000256" key="1">
    <source>
        <dbReference type="SAM" id="SignalP"/>
    </source>
</evidence>
<feature type="signal peptide" evidence="1">
    <location>
        <begin position="1"/>
        <end position="28"/>
    </location>
</feature>
<dbReference type="InterPro" id="IPR050909">
    <property type="entry name" value="Bact_Autotransporter_VF"/>
</dbReference>
<gene>
    <name evidence="3" type="ORF">GTQ45_02790</name>
</gene>
<keyword evidence="4" id="KW-1185">Reference proteome</keyword>
<evidence type="ECO:0000259" key="2">
    <source>
        <dbReference type="SMART" id="SM00912"/>
    </source>
</evidence>
<feature type="chain" id="PRO_5032979720" evidence="1">
    <location>
        <begin position="29"/>
        <end position="1698"/>
    </location>
</feature>
<dbReference type="SMART" id="SM00912">
    <property type="entry name" value="Haemagg_act"/>
    <property type="match status" value="1"/>
</dbReference>
<dbReference type="InterPro" id="IPR008638">
    <property type="entry name" value="FhaB/CdiA-like_TPS"/>
</dbReference>
<protein>
    <submittedName>
        <fullName evidence="3">Filamentous hemagglutinin N-terminal domain-containing protein</fullName>
    </submittedName>
</protein>
<accession>A0A845Q7N4</accession>
<dbReference type="OrthoDB" id="1776524at2"/>
<comment type="caution">
    <text evidence="3">The sequence shown here is derived from an EMBL/GenBank/DDBJ whole genome shotgun (WGS) entry which is preliminary data.</text>
</comment>
<dbReference type="SMART" id="SM00710">
    <property type="entry name" value="PbH1"/>
    <property type="match status" value="9"/>
</dbReference>
<name>A0A845Q7N4_9HYPH</name>
<dbReference type="InterPro" id="IPR012334">
    <property type="entry name" value="Pectin_lyas_fold"/>
</dbReference>
<dbReference type="Proteomes" id="UP000470384">
    <property type="component" value="Unassembled WGS sequence"/>
</dbReference>
<dbReference type="EMBL" id="WXYQ01000001">
    <property type="protein sequence ID" value="NBG94653.1"/>
    <property type="molecule type" value="Genomic_DNA"/>
</dbReference>
<dbReference type="SUPFAM" id="SSF51126">
    <property type="entry name" value="Pectin lyase-like"/>
    <property type="match status" value="4"/>
</dbReference>
<evidence type="ECO:0000313" key="3">
    <source>
        <dbReference type="EMBL" id="NBG94653.1"/>
    </source>
</evidence>
<organism evidence="3 4">
    <name type="scientific">Pyruvatibacter mobilis</name>
    <dbReference type="NCBI Taxonomy" id="1712261"/>
    <lineage>
        <taxon>Bacteria</taxon>
        <taxon>Pseudomonadati</taxon>
        <taxon>Pseudomonadota</taxon>
        <taxon>Alphaproteobacteria</taxon>
        <taxon>Hyphomicrobiales</taxon>
        <taxon>Parvibaculaceae</taxon>
        <taxon>Pyruvatibacter</taxon>
    </lineage>
</organism>
<sequence length="1698" mass="169667">MGTTALSRPGTALSAIAALVAVPTAAHAIDPNTLPQGGNVVGGAATVSQSGARLDVNQSSDRAVIDWRSFDIGSDAHVNFAQPGSSSIAVNRVNASTDPTQINGRLTANGNVWVLNPNGVMFGASARVDVSGLVASTGNINVSKFMSGSNRIDFTSGGGGAVINDGDITIREGGLAAFVAPHVRNNGIIRARLGKVTLAAGEEFTIDLAGDQLIELGLGAEGARAEQLGQVVAEGGIIDISAKAAGAIIDSVVNVSGITSAASATVVGGEIILGGDDVTIAGALDASGATGGGAISISGDTITTTSTASLSADATTTGNGGTIIAYADDTGTYNGTFTAKGGATSGDGGFVETSGKTVRIDDGITVITLAPNGQAGNWTIDPDDLTVIAGADGGPIDPSASTVTNATIVNQMATTGVTLAANNSITVDAEIDSSAQGTGTTLALNDQDNNNDLTINLNADISLGASQTLTGQGTTVNVANGVDIQDGVDVAANNATVNVAAGNYAAGTTVTKTGLTIDGASAARVTVANGQTGFTVNGDNTTVSGFEIVGPIAGLGAFTTIDWGDAAFSSSTGITVNASGVTISGNNIHDIRTGVSFVSGSSATATGNVFDNTKGSFIVRSDNITMTGNTIGSTGNEWDIVFLNGVTAAGYTADPTTDEVQYGVDIMALSSGNGGMRVLDRRYGSNGFITATAGGNRSHIEVNAGSSFNAADDFALGNGLGNQRQPLGSINDGIEAVVHGGFVNVQDGTYAENVVIDKALTLAGQSQTGTIIDWRAGSGYGISVSADDVTIQDLTLYGATADAGNSYGIKVSPNGPDASARLNNFTLTNVTSRGAGRAEVDLNGVNGAVLTNVTADGRTVDDDNVTTAGAGIQIGDSANVTLTGVTTLGNDWGGVALFQNNTYYDQQSTNINIDASLNSFNEWIGLYAEDESALHDFGTLNLAGFSHVVANPDHRADGDEFTFFQETLQGALDFAVNLVNPGSSAVAGWDGTDVTDQFFVGVGNLFGGGTQAMSIQTAITAADDGDTVNVLAGNFAAGNTVNKTGLTVQGSAGAVINVANTQTGFTVTADDVTISGLEFIGPVVGDWRNVDWTDPSVSSSMAINIGGGRSGIVVTNNNIHDIRSGINVSNGSDATITNNRIENTKGAVLLRPGQISELSGNSEGPLGNEWGVVLNLSNIDNSGTLTADLARQAELLGLSTSNGGWTVLDRGFAFANRTHIFVDDDSTVSPAEDFAIGNGLGNERQALPNFQAALDGLVTGGFVNVADGNYSENVVSNRQANFIFGNVSVDGLTLNGAGTTVSGTLGSSVNGFNFAAPILLSGSTSFTTTGGAAFNAASINGTTAGGQTLVVNTAGAANVGSLGNTTRLGATTLTGAGQKVLTGANYNANSLTFGSDVRLTQVLTTFNTTISNAAAGAITFLGNLFGTANGGQSVSFSAGNGLGAASSNGDVTLQNAGTAGVLLGSMTANGDDFEADTVRLAGAFTSQLTGDQTFSTETLYANGGVNSSVGGNANGPIVTNAPVTVNSGGSINGNISGSTVVLNGQSVSGNINASQSGTINAQTVNANLSGGSFAVNAQGGSVTGSPASLSTAGSGTLSVNGQNVIGTSNADANQIVVEGFTLPQGAFISESGEIVLPQGLTLGLISPAAGPEGGLETKVVLVRSVQRLGQLLSEGYTAIVIDLNSGFSDEEQELALAQ</sequence>
<dbReference type="RefSeq" id="WP_160586713.1">
    <property type="nucleotide sequence ID" value="NZ_BMHN01000001.1"/>
</dbReference>
<proteinExistence type="predicted"/>
<keyword evidence="1" id="KW-0732">Signal</keyword>
<dbReference type="NCBIfam" id="TIGR01901">
    <property type="entry name" value="adhes_NPXG"/>
    <property type="match status" value="1"/>
</dbReference>
<evidence type="ECO:0000313" key="4">
    <source>
        <dbReference type="Proteomes" id="UP000470384"/>
    </source>
</evidence>
<dbReference type="PANTHER" id="PTHR12338">
    <property type="entry name" value="AUTOTRANSPORTER"/>
    <property type="match status" value="1"/>
</dbReference>
<reference evidence="3 4" key="1">
    <citation type="journal article" date="2016" name="Int. J. Syst. Evol. Microbiol.">
        <title>Pyruvatibacter mobilis gen. nov., sp. nov., a marine bacterium from the culture broth of Picochlorum sp. 122.</title>
        <authorList>
            <person name="Wang G."/>
            <person name="Tang M."/>
            <person name="Wu H."/>
            <person name="Dai S."/>
            <person name="Li T."/>
            <person name="Chen C."/>
            <person name="He H."/>
            <person name="Fan J."/>
            <person name="Xiang W."/>
            <person name="Li X."/>
        </authorList>
    </citation>
    <scope>NUCLEOTIDE SEQUENCE [LARGE SCALE GENOMIC DNA]</scope>
    <source>
        <strain evidence="3 4">GYP-11</strain>
    </source>
</reference>
<dbReference type="InterPro" id="IPR006626">
    <property type="entry name" value="PbH1"/>
</dbReference>